<reference evidence="13" key="1">
    <citation type="submission" date="2015-11" db="EMBL/GenBank/DDBJ databases">
        <title>De novo transcriptome assembly of four potential Pierce s Disease insect vectors from Arizona vineyards.</title>
        <authorList>
            <person name="Tassone E.E."/>
        </authorList>
    </citation>
    <scope>NUCLEOTIDE SEQUENCE</scope>
</reference>
<comment type="subcellular location">
    <subcellularLocation>
        <location evidence="1">Membrane</location>
        <topology evidence="1">Multi-pass membrane protein</topology>
    </subcellularLocation>
</comment>
<dbReference type="GO" id="GO:0005272">
    <property type="term" value="F:sodium channel activity"/>
    <property type="evidence" value="ECO:0007669"/>
    <property type="project" value="UniProtKB-KW"/>
</dbReference>
<dbReference type="GO" id="GO:0016020">
    <property type="term" value="C:membrane"/>
    <property type="evidence" value="ECO:0007669"/>
    <property type="project" value="UniProtKB-SubCell"/>
</dbReference>
<dbReference type="Pfam" id="PF00858">
    <property type="entry name" value="ASC"/>
    <property type="match status" value="1"/>
</dbReference>
<evidence type="ECO:0000313" key="13">
    <source>
        <dbReference type="EMBL" id="JAS41607.1"/>
    </source>
</evidence>
<keyword evidence="7" id="KW-0915">Sodium</keyword>
<proteinExistence type="inferred from homology"/>
<evidence type="ECO:0000256" key="5">
    <source>
        <dbReference type="ARBA" id="ARBA00022692"/>
    </source>
</evidence>
<dbReference type="InterPro" id="IPR001873">
    <property type="entry name" value="ENaC"/>
</dbReference>
<evidence type="ECO:0000256" key="11">
    <source>
        <dbReference type="ARBA" id="ARBA00023303"/>
    </source>
</evidence>
<keyword evidence="6" id="KW-1133">Transmembrane helix</keyword>
<evidence type="ECO:0000256" key="9">
    <source>
        <dbReference type="ARBA" id="ARBA00023136"/>
    </source>
</evidence>
<protein>
    <submittedName>
        <fullName evidence="13">Uncharacterized protein</fullName>
    </submittedName>
</protein>
<comment type="similarity">
    <text evidence="2 12">Belongs to the amiloride-sensitive sodium channel (TC 1.A.6) family.</text>
</comment>
<evidence type="ECO:0000256" key="1">
    <source>
        <dbReference type="ARBA" id="ARBA00004141"/>
    </source>
</evidence>
<evidence type="ECO:0000256" key="12">
    <source>
        <dbReference type="RuleBase" id="RU000679"/>
    </source>
</evidence>
<evidence type="ECO:0000256" key="10">
    <source>
        <dbReference type="ARBA" id="ARBA00023201"/>
    </source>
</evidence>
<keyword evidence="11 12" id="KW-0407">Ion channel</keyword>
<organism evidence="13">
    <name type="scientific">Cuerna arida</name>
    <dbReference type="NCBI Taxonomy" id="1464854"/>
    <lineage>
        <taxon>Eukaryota</taxon>
        <taxon>Metazoa</taxon>
        <taxon>Ecdysozoa</taxon>
        <taxon>Arthropoda</taxon>
        <taxon>Hexapoda</taxon>
        <taxon>Insecta</taxon>
        <taxon>Pterygota</taxon>
        <taxon>Neoptera</taxon>
        <taxon>Paraneoptera</taxon>
        <taxon>Hemiptera</taxon>
        <taxon>Auchenorrhyncha</taxon>
        <taxon>Membracoidea</taxon>
        <taxon>Cicadellidae</taxon>
        <taxon>Cicadellinae</taxon>
        <taxon>Proconiini</taxon>
        <taxon>Cuerna</taxon>
    </lineage>
</organism>
<evidence type="ECO:0000256" key="3">
    <source>
        <dbReference type="ARBA" id="ARBA00022448"/>
    </source>
</evidence>
<keyword evidence="3 12" id="KW-0813">Transport</keyword>
<evidence type="ECO:0000256" key="6">
    <source>
        <dbReference type="ARBA" id="ARBA00022989"/>
    </source>
</evidence>
<accession>A0A1B6EUL2</accession>
<feature type="non-terminal residue" evidence="13">
    <location>
        <position position="1"/>
    </location>
</feature>
<evidence type="ECO:0000256" key="7">
    <source>
        <dbReference type="ARBA" id="ARBA00023053"/>
    </source>
</evidence>
<evidence type="ECO:0000256" key="2">
    <source>
        <dbReference type="ARBA" id="ARBA00007193"/>
    </source>
</evidence>
<gene>
    <name evidence="13" type="ORF">g.324</name>
</gene>
<name>A0A1B6EUL2_9HEMI</name>
<keyword evidence="5 12" id="KW-0812">Transmembrane</keyword>
<dbReference type="AlphaFoldDB" id="A0A1B6EUL2"/>
<keyword evidence="4 12" id="KW-0894">Sodium channel</keyword>
<keyword evidence="9" id="KW-0472">Membrane</keyword>
<feature type="non-terminal residue" evidence="13">
    <location>
        <position position="156"/>
    </location>
</feature>
<evidence type="ECO:0000256" key="4">
    <source>
        <dbReference type="ARBA" id="ARBA00022461"/>
    </source>
</evidence>
<evidence type="ECO:0000256" key="8">
    <source>
        <dbReference type="ARBA" id="ARBA00023065"/>
    </source>
</evidence>
<keyword evidence="10 12" id="KW-0739">Sodium transport</keyword>
<keyword evidence="8 12" id="KW-0406">Ion transport</keyword>
<sequence>SKKTLNSHEKQTIINAVMLLCRSMEAKAFDDEFFPRFGGNVINRIQQLVSPSYYDTIECSLLFGSNITCEGLFQVLITAEGVCFSFNLLPNRTLFTPTTVQYNHELNDSKPPIWSLEKGYIGGAGITRQPIRAVGTGLRRGVTFVLKTNMSELDYE</sequence>
<dbReference type="EMBL" id="GECZ01028162">
    <property type="protein sequence ID" value="JAS41607.1"/>
    <property type="molecule type" value="Transcribed_RNA"/>
</dbReference>